<gene>
    <name evidence="8" type="primary">phnE_2</name>
    <name evidence="8" type="ORF">NBRC116598_13780</name>
</gene>
<keyword evidence="9" id="KW-1185">Reference proteome</keyword>
<dbReference type="EMBL" id="BAABWU010000003">
    <property type="protein sequence ID" value="GAA6195934.1"/>
    <property type="molecule type" value="Genomic_DNA"/>
</dbReference>
<name>A0ABQ0AJA7_9RHOB</name>
<evidence type="ECO:0000259" key="7">
    <source>
        <dbReference type="PROSITE" id="PS50928"/>
    </source>
</evidence>
<dbReference type="InterPro" id="IPR000515">
    <property type="entry name" value="MetI-like"/>
</dbReference>
<dbReference type="SUPFAM" id="SSF161098">
    <property type="entry name" value="MetI-like"/>
    <property type="match status" value="1"/>
</dbReference>
<sequence>MTILEADLTPATLKQDMDRLFFKKKLLNFAVPALILVYMGYVFVAFDMAGLWQRVSWQNAQTLVSDTYSYKTHVTRDNRDGSVSVAIEGERKGAYPEGDSPAWVSLGETAGAETAIDLENGHLVRFGAESIEYDIPGYGLVRATPTRAKGVQAELPAGDVPDWISVSKNRLAIKTDAGRLTVTRNRAEVFRYFNGWELFFFTLDSPYHGLSIGEVLTRAATGEAGAILNDFWNNKMWRHRDVAWAIAETLLMAFLGTIGAGIVALPLAFIAARNFSPFGPLRFVARRFFDFLRGVDSLIWTVVLARAFGPGPLTGALAILVTDTGTFGKIFSEALENVDEKQIEGIASTGAKPAQRYRFGVIPQITPVLLSQLLYFLESNTRSATIIGAITGGGIGLLLTQAIITQKDWEEVAYYIVLIILMVMMMDWLSGWLRRRLIKGEGGKTKRKARADGKAFLLP</sequence>
<keyword evidence="2 6" id="KW-0813">Transport</keyword>
<dbReference type="InterPro" id="IPR005769">
    <property type="entry name" value="PhnE/PtxC"/>
</dbReference>
<keyword evidence="3 6" id="KW-0812">Transmembrane</keyword>
<dbReference type="InterPro" id="IPR035906">
    <property type="entry name" value="MetI-like_sf"/>
</dbReference>
<organism evidence="8 9">
    <name type="scientific">Pseudophaeobacter arcticus</name>
    <dbReference type="NCBI Taxonomy" id="385492"/>
    <lineage>
        <taxon>Bacteria</taxon>
        <taxon>Pseudomonadati</taxon>
        <taxon>Pseudomonadota</taxon>
        <taxon>Alphaproteobacteria</taxon>
        <taxon>Rhodobacterales</taxon>
        <taxon>Paracoccaceae</taxon>
        <taxon>Pseudophaeobacter</taxon>
    </lineage>
</organism>
<proteinExistence type="inferred from homology"/>
<dbReference type="Gene3D" id="1.10.3720.10">
    <property type="entry name" value="MetI-like"/>
    <property type="match status" value="1"/>
</dbReference>
<evidence type="ECO:0000256" key="4">
    <source>
        <dbReference type="ARBA" id="ARBA00022989"/>
    </source>
</evidence>
<evidence type="ECO:0000256" key="2">
    <source>
        <dbReference type="ARBA" id="ARBA00022448"/>
    </source>
</evidence>
<dbReference type="PROSITE" id="PS50928">
    <property type="entry name" value="ABC_TM1"/>
    <property type="match status" value="1"/>
</dbReference>
<dbReference type="PANTHER" id="PTHR30043">
    <property type="entry name" value="PHOSPHONATES TRANSPORT SYSTEM PERMEASE PROTEIN"/>
    <property type="match status" value="1"/>
</dbReference>
<keyword evidence="4 6" id="KW-1133">Transmembrane helix</keyword>
<dbReference type="Pfam" id="PF00528">
    <property type="entry name" value="BPD_transp_1"/>
    <property type="match status" value="1"/>
</dbReference>
<feature type="transmembrane region" description="Helical" evidence="6">
    <location>
        <begin position="384"/>
        <end position="406"/>
    </location>
</feature>
<feature type="transmembrane region" description="Helical" evidence="6">
    <location>
        <begin position="412"/>
        <end position="429"/>
    </location>
</feature>
<comment type="subcellular location">
    <subcellularLocation>
        <location evidence="1 6">Cell membrane</location>
        <topology evidence="1 6">Multi-pass membrane protein</topology>
    </subcellularLocation>
</comment>
<evidence type="ECO:0000256" key="1">
    <source>
        <dbReference type="ARBA" id="ARBA00004651"/>
    </source>
</evidence>
<accession>A0ABQ0AJA7</accession>
<evidence type="ECO:0000256" key="6">
    <source>
        <dbReference type="RuleBase" id="RU363032"/>
    </source>
</evidence>
<evidence type="ECO:0000313" key="9">
    <source>
        <dbReference type="Proteomes" id="UP001441944"/>
    </source>
</evidence>
<dbReference type="CDD" id="cd06261">
    <property type="entry name" value="TM_PBP2"/>
    <property type="match status" value="1"/>
</dbReference>
<evidence type="ECO:0000313" key="8">
    <source>
        <dbReference type="EMBL" id="GAA6195934.1"/>
    </source>
</evidence>
<protein>
    <submittedName>
        <fullName evidence="8">Phosphonate ABC transporter, permease protein PhnE</fullName>
    </submittedName>
</protein>
<dbReference type="Proteomes" id="UP001441944">
    <property type="component" value="Unassembled WGS sequence"/>
</dbReference>
<evidence type="ECO:0000256" key="3">
    <source>
        <dbReference type="ARBA" id="ARBA00022692"/>
    </source>
</evidence>
<feature type="transmembrane region" description="Helical" evidence="6">
    <location>
        <begin position="26"/>
        <end position="46"/>
    </location>
</feature>
<comment type="similarity">
    <text evidence="6">Belongs to the binding-protein-dependent transport system permease family.</text>
</comment>
<feature type="domain" description="ABC transmembrane type-1" evidence="7">
    <location>
        <begin position="246"/>
        <end position="430"/>
    </location>
</feature>
<evidence type="ECO:0000256" key="5">
    <source>
        <dbReference type="ARBA" id="ARBA00023136"/>
    </source>
</evidence>
<feature type="transmembrane region" description="Helical" evidence="6">
    <location>
        <begin position="242"/>
        <end position="272"/>
    </location>
</feature>
<reference evidence="8 9" key="1">
    <citation type="submission" date="2024-04" db="EMBL/GenBank/DDBJ databases">
        <title>Draft genome sequence of Pseudophaeobacter arcticus NBRC 116598.</title>
        <authorList>
            <person name="Miyakawa T."/>
            <person name="Kusuya Y."/>
            <person name="Miura T."/>
        </authorList>
    </citation>
    <scope>NUCLEOTIDE SEQUENCE [LARGE SCALE GENOMIC DNA]</scope>
    <source>
        <strain evidence="8 9">SU-CL00105</strain>
    </source>
</reference>
<keyword evidence="5 6" id="KW-0472">Membrane</keyword>
<comment type="caution">
    <text evidence="8">The sequence shown here is derived from an EMBL/GenBank/DDBJ whole genome shotgun (WGS) entry which is preliminary data.</text>
</comment>
<dbReference type="PANTHER" id="PTHR30043:SF9">
    <property type="entry name" value="PHOSPHONATES TRANSPORT SYSTEM PERMEASE PROTEIN"/>
    <property type="match status" value="1"/>
</dbReference>
<dbReference type="RefSeq" id="WP_353398253.1">
    <property type="nucleotide sequence ID" value="NZ_BAABWU010000003.1"/>
</dbReference>
<dbReference type="NCBIfam" id="TIGR01097">
    <property type="entry name" value="PhnE"/>
    <property type="match status" value="1"/>
</dbReference>